<evidence type="ECO:0000313" key="3">
    <source>
        <dbReference type="Proteomes" id="UP000002195"/>
    </source>
</evidence>
<dbReference type="PANTHER" id="PTHR31648">
    <property type="entry name" value="TRANSMEMBRANE PROTEIN-RELATED"/>
    <property type="match status" value="1"/>
</dbReference>
<dbReference type="VEuPathDB" id="AmoebaDB:DDB_G0291748"/>
<dbReference type="EMBL" id="AAFI02000182">
    <property type="protein sequence ID" value="EAL61570.1"/>
    <property type="molecule type" value="Genomic_DNA"/>
</dbReference>
<dbReference type="PhylomeDB" id="Q54E87"/>
<protein>
    <submittedName>
        <fullName evidence="2">Uncharacterized protein</fullName>
    </submittedName>
</protein>
<accession>Q54E87</accession>
<dbReference type="Pfam" id="PF25544">
    <property type="entry name" value="Ependymin_amoebozoa"/>
    <property type="match status" value="1"/>
</dbReference>
<organism evidence="2 3">
    <name type="scientific">Dictyostelium discoideum</name>
    <name type="common">Social amoeba</name>
    <dbReference type="NCBI Taxonomy" id="44689"/>
    <lineage>
        <taxon>Eukaryota</taxon>
        <taxon>Amoebozoa</taxon>
        <taxon>Evosea</taxon>
        <taxon>Eumycetozoa</taxon>
        <taxon>Dictyostelia</taxon>
        <taxon>Dictyosteliales</taxon>
        <taxon>Dictyosteliaceae</taxon>
        <taxon>Dictyostelium</taxon>
    </lineage>
</organism>
<dbReference type="RefSeq" id="XP_629975.1">
    <property type="nucleotide sequence ID" value="XM_629973.1"/>
</dbReference>
<dbReference type="InterPro" id="IPR040310">
    <property type="entry name" value="DDB_G0292248"/>
</dbReference>
<dbReference type="GeneID" id="8628305"/>
<evidence type="ECO:0000256" key="1">
    <source>
        <dbReference type="SAM" id="SignalP"/>
    </source>
</evidence>
<dbReference type="OMA" id="PTECENP"/>
<feature type="chain" id="PRO_5004249938" evidence="1">
    <location>
        <begin position="22"/>
        <end position="246"/>
    </location>
</feature>
<proteinExistence type="predicted"/>
<dbReference type="HOGENOM" id="CLU_077028_0_0_1"/>
<gene>
    <name evidence="2" type="ORF">DDB_G0291748</name>
</gene>
<dbReference type="dictyBase" id="DDB_G0291748"/>
<keyword evidence="3" id="KW-1185">Reference proteome</keyword>
<dbReference type="PaxDb" id="44689-DDB0184047"/>
<sequence>MKLLISLILILTISFINNCNSILVTENEFYQKKKESNKNICFPNGDPNINGFNTIVRGVSYNSNYPSPNGFGENQNSYYTENPMDVDFLNQRFSVDFSLQSETGSVFGKFLAFTQNKTEYYIISRGEIGNATCYISKMDYEIKSLLKLSFASDTTLGQVPCEFYSIDSPLKQNDTFELVFVDKNHCSLMASISTIEALNEGESMAIYMNYVPYSKPDFYQLPTECENPTPIDQIFRPKLLNLFAKY</sequence>
<comment type="caution">
    <text evidence="2">The sequence shown here is derived from an EMBL/GenBank/DDBJ whole genome shotgun (WGS) entry which is preliminary data.</text>
</comment>
<dbReference type="KEGG" id="ddi:DDB_G0291748"/>
<dbReference type="PANTHER" id="PTHR31648:SF3">
    <property type="entry name" value="TRANSMEMBRANE PROTEIN"/>
    <property type="match status" value="1"/>
</dbReference>
<dbReference type="AlphaFoldDB" id="Q54E87"/>
<evidence type="ECO:0000313" key="2">
    <source>
        <dbReference type="EMBL" id="EAL61570.1"/>
    </source>
</evidence>
<dbReference type="Proteomes" id="UP000002195">
    <property type="component" value="Unassembled WGS sequence"/>
</dbReference>
<keyword evidence="1" id="KW-0732">Signal</keyword>
<feature type="signal peptide" evidence="1">
    <location>
        <begin position="1"/>
        <end position="21"/>
    </location>
</feature>
<dbReference type="InParanoid" id="Q54E87"/>
<reference evidence="2 3" key="1">
    <citation type="journal article" date="2005" name="Nature">
        <title>The genome of the social amoeba Dictyostelium discoideum.</title>
        <authorList>
            <consortium name="The Dictyostelium discoideum Sequencing Consortium"/>
            <person name="Eichinger L."/>
            <person name="Pachebat J.A."/>
            <person name="Glockner G."/>
            <person name="Rajandream M.A."/>
            <person name="Sucgang R."/>
            <person name="Berriman M."/>
            <person name="Song J."/>
            <person name="Olsen R."/>
            <person name="Szafranski K."/>
            <person name="Xu Q."/>
            <person name="Tunggal B."/>
            <person name="Kummerfeld S."/>
            <person name="Madera M."/>
            <person name="Konfortov B.A."/>
            <person name="Rivero F."/>
            <person name="Bankier A.T."/>
            <person name="Lehmann R."/>
            <person name="Hamlin N."/>
            <person name="Davies R."/>
            <person name="Gaudet P."/>
            <person name="Fey P."/>
            <person name="Pilcher K."/>
            <person name="Chen G."/>
            <person name="Saunders D."/>
            <person name="Sodergren E."/>
            <person name="Davis P."/>
            <person name="Kerhornou A."/>
            <person name="Nie X."/>
            <person name="Hall N."/>
            <person name="Anjard C."/>
            <person name="Hemphill L."/>
            <person name="Bason N."/>
            <person name="Farbrother P."/>
            <person name="Desany B."/>
            <person name="Just E."/>
            <person name="Morio T."/>
            <person name="Rost R."/>
            <person name="Churcher C."/>
            <person name="Cooper J."/>
            <person name="Haydock S."/>
            <person name="van Driessche N."/>
            <person name="Cronin A."/>
            <person name="Goodhead I."/>
            <person name="Muzny D."/>
            <person name="Mourier T."/>
            <person name="Pain A."/>
            <person name="Lu M."/>
            <person name="Harper D."/>
            <person name="Lindsay R."/>
            <person name="Hauser H."/>
            <person name="James K."/>
            <person name="Quiles M."/>
            <person name="Madan Babu M."/>
            <person name="Saito T."/>
            <person name="Buchrieser C."/>
            <person name="Wardroper A."/>
            <person name="Felder M."/>
            <person name="Thangavelu M."/>
            <person name="Johnson D."/>
            <person name="Knights A."/>
            <person name="Loulseged H."/>
            <person name="Mungall K."/>
            <person name="Oliver K."/>
            <person name="Price C."/>
            <person name="Quail M.A."/>
            <person name="Urushihara H."/>
            <person name="Hernandez J."/>
            <person name="Rabbinowitsch E."/>
            <person name="Steffen D."/>
            <person name="Sanders M."/>
            <person name="Ma J."/>
            <person name="Kohara Y."/>
            <person name="Sharp S."/>
            <person name="Simmonds M."/>
            <person name="Spiegler S."/>
            <person name="Tivey A."/>
            <person name="Sugano S."/>
            <person name="White B."/>
            <person name="Walker D."/>
            <person name="Woodward J."/>
            <person name="Winckler T."/>
            <person name="Tanaka Y."/>
            <person name="Shaulsky G."/>
            <person name="Schleicher M."/>
            <person name="Weinstock G."/>
            <person name="Rosenthal A."/>
            <person name="Cox E.C."/>
            <person name="Chisholm R.L."/>
            <person name="Gibbs R."/>
            <person name="Loomis W.F."/>
            <person name="Platzer M."/>
            <person name="Kay R.R."/>
            <person name="Williams J."/>
            <person name="Dear P.H."/>
            <person name="Noegel A.A."/>
            <person name="Barrell B."/>
            <person name="Kuspa A."/>
        </authorList>
    </citation>
    <scope>NUCLEOTIDE SEQUENCE [LARGE SCALE GENOMIC DNA]</scope>
    <source>
        <strain evidence="2 3">AX4</strain>
    </source>
</reference>
<name>Q54E87_DICDI</name>